<protein>
    <submittedName>
        <fullName evidence="1">Uncharacterized protein</fullName>
    </submittedName>
</protein>
<name>W1X963_9ZZZZ</name>
<gene>
    <name evidence="1" type="ORF">Q604_UNBC17851G0001</name>
</gene>
<organism evidence="1">
    <name type="scientific">human gut metagenome</name>
    <dbReference type="NCBI Taxonomy" id="408170"/>
    <lineage>
        <taxon>unclassified sequences</taxon>
        <taxon>metagenomes</taxon>
        <taxon>organismal metagenomes</taxon>
    </lineage>
</organism>
<reference evidence="1" key="1">
    <citation type="submission" date="2013-12" db="EMBL/GenBank/DDBJ databases">
        <title>A Varibaculum cambriense genome reconstructed from a premature infant gut community with otherwise low bacterial novelty that shifts toward anaerobic metabolism during the third week of life.</title>
        <authorList>
            <person name="Brown C.T."/>
            <person name="Sharon I."/>
            <person name="Thomas B.C."/>
            <person name="Castelle C.J."/>
            <person name="Morowitz M.J."/>
            <person name="Banfield J.F."/>
        </authorList>
    </citation>
    <scope>NUCLEOTIDE SEQUENCE</scope>
</reference>
<accession>W1X963</accession>
<feature type="non-terminal residue" evidence="1">
    <location>
        <position position="1"/>
    </location>
</feature>
<evidence type="ECO:0000313" key="1">
    <source>
        <dbReference type="EMBL" id="ETJ25329.1"/>
    </source>
</evidence>
<comment type="caution">
    <text evidence="1">The sequence shown here is derived from an EMBL/GenBank/DDBJ whole genome shotgun (WGS) entry which is preliminary data.</text>
</comment>
<dbReference type="EMBL" id="AZMM01017851">
    <property type="protein sequence ID" value="ETJ25329.1"/>
    <property type="molecule type" value="Genomic_DNA"/>
</dbReference>
<proteinExistence type="predicted"/>
<sequence length="22" mass="2509">DDIELVTAEEVEGVLNHIRIMI</sequence>
<dbReference type="AlphaFoldDB" id="W1X963"/>